<dbReference type="OrthoDB" id="8590768at2"/>
<dbReference type="EMBL" id="QUSW01000003">
    <property type="protein sequence ID" value="RQP24329.1"/>
    <property type="molecule type" value="Genomic_DNA"/>
</dbReference>
<feature type="transmembrane region" description="Helical" evidence="1">
    <location>
        <begin position="102"/>
        <end position="121"/>
    </location>
</feature>
<dbReference type="CDD" id="cd01610">
    <property type="entry name" value="PAP2_like"/>
    <property type="match status" value="1"/>
</dbReference>
<keyword evidence="1" id="KW-0812">Transmembrane</keyword>
<dbReference type="SMART" id="SM00014">
    <property type="entry name" value="acidPPc"/>
    <property type="match status" value="1"/>
</dbReference>
<accession>A0A3N7JTR0</accession>
<comment type="caution">
    <text evidence="3">The sequence shown here is derived from an EMBL/GenBank/DDBJ whole genome shotgun (WGS) entry which is preliminary data.</text>
</comment>
<dbReference type="AlphaFoldDB" id="A0A3N7JTR0"/>
<sequence length="215" mass="23543">MESWFFISRFGEAQILLPIALVMCLWLARRDEARPVVVRWLAWMSGAAVVTTITKVAFMGWGIGSAALDFTGISGHSMFSAAVYPPLFYLTAAAQPPRWQKAAWLSGFVLALVIGVSRVVIEAHSWSEVVAGLAIGSAVSISTLWMARSRHARVPLWLPVGMGFWLALTPIHAPASTTHDMVTRLALKLSGRQTPHTREEMHRAHMSAAARAAVR</sequence>
<reference evidence="3 4" key="2">
    <citation type="submission" date="2018-12" db="EMBL/GenBank/DDBJ databases">
        <title>Rhizobacter gummiphilus sp. nov., a rubber-degrading bacterium isolated from the soil of a botanical garden in Japan.</title>
        <authorList>
            <person name="Shunsuke S.S."/>
        </authorList>
    </citation>
    <scope>NUCLEOTIDE SEQUENCE [LARGE SCALE GENOMIC DNA]</scope>
    <source>
        <strain evidence="3 4">S-16</strain>
    </source>
</reference>
<feature type="transmembrane region" description="Helical" evidence="1">
    <location>
        <begin position="127"/>
        <end position="147"/>
    </location>
</feature>
<evidence type="ECO:0000259" key="2">
    <source>
        <dbReference type="SMART" id="SM00014"/>
    </source>
</evidence>
<dbReference type="SUPFAM" id="SSF48317">
    <property type="entry name" value="Acid phosphatase/Vanadium-dependent haloperoxidase"/>
    <property type="match status" value="1"/>
</dbReference>
<dbReference type="InterPro" id="IPR036938">
    <property type="entry name" value="PAP2/HPO_sf"/>
</dbReference>
<dbReference type="Gene3D" id="1.20.144.10">
    <property type="entry name" value="Phosphatidic acid phosphatase type 2/haloperoxidase"/>
    <property type="match status" value="1"/>
</dbReference>
<reference evidence="3 4" key="1">
    <citation type="submission" date="2018-08" db="EMBL/GenBank/DDBJ databases">
        <authorList>
            <person name="Khan S.A."/>
            <person name="Jeon C.O."/>
            <person name="Chun B.H."/>
            <person name="Jeong S.E."/>
        </authorList>
    </citation>
    <scope>NUCLEOTIDE SEQUENCE [LARGE SCALE GENOMIC DNA]</scope>
    <source>
        <strain evidence="3 4">S-16</strain>
    </source>
</reference>
<organism evidence="3 4">
    <name type="scientific">Piscinibacter terrae</name>
    <dbReference type="NCBI Taxonomy" id="2496871"/>
    <lineage>
        <taxon>Bacteria</taxon>
        <taxon>Pseudomonadati</taxon>
        <taxon>Pseudomonadota</taxon>
        <taxon>Betaproteobacteria</taxon>
        <taxon>Burkholderiales</taxon>
        <taxon>Sphaerotilaceae</taxon>
        <taxon>Piscinibacter</taxon>
    </lineage>
</organism>
<keyword evidence="1" id="KW-1133">Transmembrane helix</keyword>
<keyword evidence="1" id="KW-0472">Membrane</keyword>
<proteinExistence type="predicted"/>
<name>A0A3N7JTR0_9BURK</name>
<dbReference type="Proteomes" id="UP000267464">
    <property type="component" value="Unassembled WGS sequence"/>
</dbReference>
<feature type="transmembrane region" description="Helical" evidence="1">
    <location>
        <begin position="40"/>
        <end position="64"/>
    </location>
</feature>
<feature type="transmembrane region" description="Helical" evidence="1">
    <location>
        <begin position="154"/>
        <end position="173"/>
    </location>
</feature>
<evidence type="ECO:0000256" key="1">
    <source>
        <dbReference type="SAM" id="Phobius"/>
    </source>
</evidence>
<evidence type="ECO:0000313" key="4">
    <source>
        <dbReference type="Proteomes" id="UP000267464"/>
    </source>
</evidence>
<dbReference type="RefSeq" id="WP_124540854.1">
    <property type="nucleotide sequence ID" value="NZ_QUSW01000003.1"/>
</dbReference>
<protein>
    <submittedName>
        <fullName evidence="3">Phosphatase PAP2 family protein</fullName>
    </submittedName>
</protein>
<feature type="transmembrane region" description="Helical" evidence="1">
    <location>
        <begin position="70"/>
        <end position="90"/>
    </location>
</feature>
<feature type="domain" description="Phosphatidic acid phosphatase type 2/haloperoxidase" evidence="2">
    <location>
        <begin position="5"/>
        <end position="144"/>
    </location>
</feature>
<keyword evidence="4" id="KW-1185">Reference proteome</keyword>
<dbReference type="InterPro" id="IPR000326">
    <property type="entry name" value="PAP2/HPO"/>
</dbReference>
<feature type="transmembrane region" description="Helical" evidence="1">
    <location>
        <begin position="6"/>
        <end position="28"/>
    </location>
</feature>
<evidence type="ECO:0000313" key="3">
    <source>
        <dbReference type="EMBL" id="RQP24329.1"/>
    </source>
</evidence>
<gene>
    <name evidence="3" type="ORF">DZC73_13585</name>
</gene>
<dbReference type="Pfam" id="PF01569">
    <property type="entry name" value="PAP2"/>
    <property type="match status" value="1"/>
</dbReference>